<evidence type="ECO:0000256" key="4">
    <source>
        <dbReference type="ARBA" id="ARBA00022694"/>
    </source>
</evidence>
<dbReference type="GO" id="GO:0030488">
    <property type="term" value="P:tRNA methylation"/>
    <property type="evidence" value="ECO:0007669"/>
    <property type="project" value="TreeGrafter"/>
</dbReference>
<keyword evidence="2" id="KW-0963">Cytoplasm</keyword>
<dbReference type="EMBL" id="FP929125">
    <property type="protein sequence ID" value="CBX94855.1"/>
    <property type="molecule type" value="Genomic_DNA"/>
</dbReference>
<dbReference type="PROSITE" id="PS00678">
    <property type="entry name" value="WD_REPEATS_1"/>
    <property type="match status" value="1"/>
</dbReference>
<comment type="subcellular location">
    <subcellularLocation>
        <location evidence="1">Cytoplasm</location>
    </subcellularLocation>
</comment>
<feature type="repeat" description="WD" evidence="7">
    <location>
        <begin position="837"/>
        <end position="870"/>
    </location>
</feature>
<evidence type="ECO:0000313" key="9">
    <source>
        <dbReference type="EMBL" id="CBX94855.1"/>
    </source>
</evidence>
<dbReference type="STRING" id="985895.E4ZTJ9"/>
<evidence type="ECO:0000313" key="10">
    <source>
        <dbReference type="Proteomes" id="UP000002668"/>
    </source>
</evidence>
<evidence type="ECO:0000256" key="8">
    <source>
        <dbReference type="SAM" id="MobiDB-lite"/>
    </source>
</evidence>
<accession>E4ZTJ9</accession>
<evidence type="ECO:0000256" key="7">
    <source>
        <dbReference type="PROSITE-ProRule" id="PRU00221"/>
    </source>
</evidence>
<dbReference type="PANTHER" id="PTHR14344">
    <property type="entry name" value="WD REPEAT PROTEIN"/>
    <property type="match status" value="1"/>
</dbReference>
<dbReference type="SUPFAM" id="SSF50978">
    <property type="entry name" value="WD40 repeat-like"/>
    <property type="match status" value="2"/>
</dbReference>
<dbReference type="InterPro" id="IPR019775">
    <property type="entry name" value="WD40_repeat_CS"/>
</dbReference>
<dbReference type="Proteomes" id="UP000002668">
    <property type="component" value="Genome"/>
</dbReference>
<feature type="repeat" description="WD" evidence="7">
    <location>
        <begin position="218"/>
        <end position="261"/>
    </location>
</feature>
<evidence type="ECO:0000256" key="5">
    <source>
        <dbReference type="ARBA" id="ARBA00022737"/>
    </source>
</evidence>
<keyword evidence="3 7" id="KW-0853">WD repeat</keyword>
<dbReference type="OMA" id="IIVWSCF"/>
<dbReference type="SUPFAM" id="SSF82171">
    <property type="entry name" value="DPP6 N-terminal domain-like"/>
    <property type="match status" value="1"/>
</dbReference>
<dbReference type="InterPro" id="IPR036322">
    <property type="entry name" value="WD40_repeat_dom_sf"/>
</dbReference>
<dbReference type="PANTHER" id="PTHR14344:SF3">
    <property type="entry name" value="WD REPEAT-CONTAINING PROTEIN 6"/>
    <property type="match status" value="1"/>
</dbReference>
<dbReference type="Gene3D" id="2.130.10.10">
    <property type="entry name" value="YVTN repeat-like/Quinoprotein amine dehydrogenase"/>
    <property type="match status" value="3"/>
</dbReference>
<comment type="similarity">
    <text evidence="6">Belongs to the WD repeat WDR6 family.</text>
</comment>
<dbReference type="Pfam" id="PF00400">
    <property type="entry name" value="WD40"/>
    <property type="match status" value="2"/>
</dbReference>
<evidence type="ECO:0000256" key="6">
    <source>
        <dbReference type="ARBA" id="ARBA00038255"/>
    </source>
</evidence>
<gene>
    <name evidence="9" type="ORF">LEMA_P118580.1</name>
</gene>
<dbReference type="FunCoup" id="E4ZTJ9">
    <property type="interactions" value="546"/>
</dbReference>
<dbReference type="GO" id="GO:0005737">
    <property type="term" value="C:cytoplasm"/>
    <property type="evidence" value="ECO:0007669"/>
    <property type="project" value="UniProtKB-SubCell"/>
</dbReference>
<feature type="region of interest" description="Disordered" evidence="8">
    <location>
        <begin position="266"/>
        <end position="289"/>
    </location>
</feature>
<dbReference type="InParanoid" id="E4ZTJ9"/>
<organism evidence="10">
    <name type="scientific">Leptosphaeria maculans (strain JN3 / isolate v23.1.3 / race Av1-4-5-6-7-8)</name>
    <name type="common">Blackleg fungus</name>
    <name type="synonym">Phoma lingam</name>
    <dbReference type="NCBI Taxonomy" id="985895"/>
    <lineage>
        <taxon>Eukaryota</taxon>
        <taxon>Fungi</taxon>
        <taxon>Dikarya</taxon>
        <taxon>Ascomycota</taxon>
        <taxon>Pezizomycotina</taxon>
        <taxon>Dothideomycetes</taxon>
        <taxon>Pleosporomycetidae</taxon>
        <taxon>Pleosporales</taxon>
        <taxon>Pleosporineae</taxon>
        <taxon>Leptosphaeriaceae</taxon>
        <taxon>Plenodomus</taxon>
        <taxon>Plenodomus lingam/Leptosphaeria maculans species complex</taxon>
    </lineage>
</organism>
<dbReference type="PROSITE" id="PS50082">
    <property type="entry name" value="WD_REPEATS_2"/>
    <property type="match status" value="2"/>
</dbReference>
<dbReference type="InterPro" id="IPR051973">
    <property type="entry name" value="tRNA_Anticodon_Mtase-Reg"/>
</dbReference>
<dbReference type="InterPro" id="IPR001680">
    <property type="entry name" value="WD40_rpt"/>
</dbReference>
<dbReference type="RefSeq" id="XP_003838334.1">
    <property type="nucleotide sequence ID" value="XM_003838286.1"/>
</dbReference>
<evidence type="ECO:0000256" key="1">
    <source>
        <dbReference type="ARBA" id="ARBA00004496"/>
    </source>
</evidence>
<protein>
    <submittedName>
        <fullName evidence="9">Similar to WD repeat protein</fullName>
    </submittedName>
</protein>
<name>E4ZTJ9_LEPMJ</name>
<evidence type="ECO:0000256" key="2">
    <source>
        <dbReference type="ARBA" id="ARBA00022490"/>
    </source>
</evidence>
<keyword evidence="5" id="KW-0677">Repeat</keyword>
<keyword evidence="4" id="KW-0819">tRNA processing</keyword>
<dbReference type="SMART" id="SM00320">
    <property type="entry name" value="WD40"/>
    <property type="match status" value="7"/>
</dbReference>
<dbReference type="AlphaFoldDB" id="E4ZTJ9"/>
<reference evidence="10" key="1">
    <citation type="journal article" date="2011" name="Nat. Commun.">
        <title>Effector diversification within compartments of the Leptosphaeria maculans genome affected by Repeat-Induced Point mutations.</title>
        <authorList>
            <person name="Rouxel T."/>
            <person name="Grandaubert J."/>
            <person name="Hane J.K."/>
            <person name="Hoede C."/>
            <person name="van de Wouw A.P."/>
            <person name="Couloux A."/>
            <person name="Dominguez V."/>
            <person name="Anthouard V."/>
            <person name="Bally P."/>
            <person name="Bourras S."/>
            <person name="Cozijnsen A.J."/>
            <person name="Ciuffetti L.M."/>
            <person name="Degrave A."/>
            <person name="Dilmaghani A."/>
            <person name="Duret L."/>
            <person name="Fudal I."/>
            <person name="Goodwin S.B."/>
            <person name="Gout L."/>
            <person name="Glaser N."/>
            <person name="Linglin J."/>
            <person name="Kema G.H.J."/>
            <person name="Lapalu N."/>
            <person name="Lawrence C.B."/>
            <person name="May K."/>
            <person name="Meyer M."/>
            <person name="Ollivier B."/>
            <person name="Poulain J."/>
            <person name="Schoch C.L."/>
            <person name="Simon A."/>
            <person name="Spatafora J.W."/>
            <person name="Stachowiak A."/>
            <person name="Turgeon B.G."/>
            <person name="Tyler B.M."/>
            <person name="Vincent D."/>
            <person name="Weissenbach J."/>
            <person name="Amselem J."/>
            <person name="Quesneville H."/>
            <person name="Oliver R.P."/>
            <person name="Wincker P."/>
            <person name="Balesdent M.-H."/>
            <person name="Howlett B.J."/>
        </authorList>
    </citation>
    <scope>NUCLEOTIDE SEQUENCE [LARGE SCALE GENOMIC DNA]</scope>
    <source>
        <strain evidence="10">JN3 / isolate v23.1.3 / race Av1-4-5-6-7-8</strain>
    </source>
</reference>
<keyword evidence="10" id="KW-1185">Reference proteome</keyword>
<evidence type="ECO:0000256" key="3">
    <source>
        <dbReference type="ARBA" id="ARBA00022574"/>
    </source>
</evidence>
<dbReference type="GeneID" id="13291334"/>
<dbReference type="eggNOG" id="KOG0974">
    <property type="taxonomic scope" value="Eukaryota"/>
</dbReference>
<proteinExistence type="inferred from homology"/>
<sequence>MSFFLHHECTRVPVTAVASCGTLLVAAEGPFLRFYGASDTHFISSQRVFKAQTIHGIAVYSEQHDHVTRLIVWGGRCVRALEVRPHSLEQSRTETLTVSLSDMISAPDWIIDLAPRPISLDELEYQDAIFAAVTAHNALLQLSIECRHGDRISSRSHFTVSIIELTTSTRSILYSAHLFWDSPNTLLVVAGTAFGEIMYWSWSQDGSDAPVSRTHRIFTGHEGSIFGVRISKELPSECCQKLRRLIASCSDDRTIRIWDVSDVVPSEKNGNSDEDSEATRTRHTGFNNESFDASPSTNIACLAIGWGHTSRIWAVRFLETSPCSGSLYLQSAGEDATARIWELVSSTSLDRRTTYTLSQVDCAAHHSGKNLWASDVSRDLKSVQYTICGGADSKITASSLPQSAQATNLRPRVALGEYTIEDVLTLSEPFFVESKQVATQDKQKFSKKTEFFRSYCFVDTDTFLLTTNSGKVLLASLSEETKTDPSGLLAGSTCVATLDELAGYSVCTSGSVPGLAFITGKKGGIYVFHKGTSTLKNIYDAAGKIGDMLTTDMSGGDGDKRLKLLVIIVGQPQAHLLFLDIASDSQVSRDITIPIDFGTGSLITSMEYVTVPGRSFTFLGFRRGTIAIYENHDSGIQTGEATMMYVIESAHTHETVTCMKWVSSSLDSLIGHLISTGRDGRLIIHQLDLSVKSVQLVSRLTMPIGPNIEGLYFQKGHLMIHGFSSKNWVLYDVTAEEEVMGVETGGAHRSWAYQPSPSSHGGILVWTRASSMHICRQTELSHVVIRSGGHGREVKAVAISNKCSDRSHSPLIATGAEDTDIKIFEYINGGLICKTTLRKHTTGIQHLQWSHDGRYLFSSGGCEEFYIWRICDLPSNLGVGIVCEHEYVPESEHADLRIMSFDVRSRGPVYIIAMVFSDSSTKLYQFSPKSSVGLIPLARGIYFTSCLTQCTFLPDQSILTVSTDGHAVVWPLHCEGSLGHASTLSWKHPTRIHQNASKAMATYDVDEGTMLIVSGGDDGSLALMTVSNVQDSKTLFASPPVLVSRAHASALTSCAIVTYPVLGRTFILTSGTDEWVRLWEVKHLKTSSDVKTMSSIPNIEVIRLGKVKTNVADVSSMAVLDTSDESARVLLCGVGMEVIRLEWDGDS</sequence>
<dbReference type="VEuPathDB" id="FungiDB:LEMA_P118580.1"/>
<dbReference type="HOGENOM" id="CLU_002615_1_0_1"/>
<dbReference type="OrthoDB" id="5594999at2759"/>
<dbReference type="InterPro" id="IPR015943">
    <property type="entry name" value="WD40/YVTN_repeat-like_dom_sf"/>
</dbReference>